<evidence type="ECO:0000256" key="4">
    <source>
        <dbReference type="ARBA" id="ARBA00023172"/>
    </source>
</evidence>
<dbReference type="GO" id="GO:0048476">
    <property type="term" value="C:Holliday junction resolvase complex"/>
    <property type="evidence" value="ECO:0007669"/>
    <property type="project" value="UniProtKB-UniRule"/>
</dbReference>
<feature type="region of interest" description="Domain I" evidence="6">
    <location>
        <begin position="1"/>
        <end position="64"/>
    </location>
</feature>
<keyword evidence="2 6" id="KW-0227">DNA damage</keyword>
<protein>
    <recommendedName>
        <fullName evidence="6">Holliday junction branch migration complex subunit RuvA</fullName>
    </recommendedName>
</protein>
<dbReference type="InterPro" id="IPR000085">
    <property type="entry name" value="RuvA"/>
</dbReference>
<dbReference type="Gene3D" id="1.10.150.20">
    <property type="entry name" value="5' to 3' exonuclease, C-terminal subdomain"/>
    <property type="match status" value="1"/>
</dbReference>
<dbReference type="GO" id="GO:0009378">
    <property type="term" value="F:four-way junction helicase activity"/>
    <property type="evidence" value="ECO:0007669"/>
    <property type="project" value="InterPro"/>
</dbReference>
<comment type="caution">
    <text evidence="6">Lacks conserved residue(s) required for the propagation of feature annotation.</text>
</comment>
<accession>A0A2S7XNA9</accession>
<evidence type="ECO:0000313" key="8">
    <source>
        <dbReference type="EMBL" id="PQJ95227.1"/>
    </source>
</evidence>
<dbReference type="GO" id="GO:0005524">
    <property type="term" value="F:ATP binding"/>
    <property type="evidence" value="ECO:0007669"/>
    <property type="project" value="InterPro"/>
</dbReference>
<feature type="domain" description="Helix-hairpin-helix DNA-binding motif class 1" evidence="7">
    <location>
        <begin position="108"/>
        <end position="127"/>
    </location>
</feature>
<dbReference type="SUPFAM" id="SSF50249">
    <property type="entry name" value="Nucleic acid-binding proteins"/>
    <property type="match status" value="1"/>
</dbReference>
<evidence type="ECO:0000256" key="6">
    <source>
        <dbReference type="HAMAP-Rule" id="MF_00031"/>
    </source>
</evidence>
<keyword evidence="4 6" id="KW-0233">DNA recombination</keyword>
<comment type="domain">
    <text evidence="6">Has three domains with a flexible linker between the domains II and III and assumes an 'L' shape. Domain III is highly mobile and contacts RuvB.</text>
</comment>
<dbReference type="InterPro" id="IPR013849">
    <property type="entry name" value="DNA_helicase_Holl-junc_RuvA_I"/>
</dbReference>
<proteinExistence type="inferred from homology"/>
<dbReference type="HAMAP" id="MF_00031">
    <property type="entry name" value="DNA_HJ_migration_RuvA"/>
    <property type="match status" value="1"/>
</dbReference>
<keyword evidence="1 6" id="KW-0963">Cytoplasm</keyword>
<dbReference type="SUPFAM" id="SSF47781">
    <property type="entry name" value="RuvA domain 2-like"/>
    <property type="match status" value="1"/>
</dbReference>
<sequence length="200" mass="21428">MIGQLRGNLLATQPPQLLLDVSGVGYEVELPLSAFAQLPALGEPLTLITHLVVRDDAHLLYGFLHAHDRLLFRALLKVTGVGARLALEILGAMDAGQFAHCVAQDDVTALMRIPGIGKKTAQRLIMEMRDRLAGLSAGVIPANTAPAMNTRELALNDAISALLALGYRPPDANRMARAVDDGTNTTEEIIRAALRQIPNS</sequence>
<comment type="caution">
    <text evidence="8">The sequence shown here is derived from an EMBL/GenBank/DDBJ whole genome shotgun (WGS) entry which is preliminary data.</text>
</comment>
<evidence type="ECO:0000313" key="9">
    <source>
        <dbReference type="Proteomes" id="UP000239936"/>
    </source>
</evidence>
<dbReference type="SMART" id="SM00278">
    <property type="entry name" value="HhH1"/>
    <property type="match status" value="2"/>
</dbReference>
<dbReference type="InterPro" id="IPR003583">
    <property type="entry name" value="Hlx-hairpin-Hlx_DNA-bd_motif"/>
</dbReference>
<dbReference type="EMBL" id="PPGH01000037">
    <property type="protein sequence ID" value="PQJ95227.1"/>
    <property type="molecule type" value="Genomic_DNA"/>
</dbReference>
<comment type="similarity">
    <text evidence="6">Belongs to the RuvA family.</text>
</comment>
<dbReference type="Pfam" id="PF01330">
    <property type="entry name" value="RuvA_N"/>
    <property type="match status" value="1"/>
</dbReference>
<dbReference type="AlphaFoldDB" id="A0A2S7XNA9"/>
<evidence type="ECO:0000256" key="2">
    <source>
        <dbReference type="ARBA" id="ARBA00022763"/>
    </source>
</evidence>
<dbReference type="GO" id="GO:0000400">
    <property type="term" value="F:four-way junction DNA binding"/>
    <property type="evidence" value="ECO:0007669"/>
    <property type="project" value="UniProtKB-UniRule"/>
</dbReference>
<dbReference type="Pfam" id="PF14520">
    <property type="entry name" value="HHH_5"/>
    <property type="match status" value="1"/>
</dbReference>
<evidence type="ECO:0000256" key="3">
    <source>
        <dbReference type="ARBA" id="ARBA00023125"/>
    </source>
</evidence>
<comment type="subunit">
    <text evidence="6">Homotetramer. Forms an RuvA(8)-RuvB(12)-Holliday junction (HJ) complex. HJ DNA is sandwiched between 2 RuvA tetramers; dsDNA enters through RuvA and exits via RuvB. An RuvB hexamer assembles on each DNA strand where it exits the tetramer. Each RuvB hexamer is contacted by two RuvA subunits (via domain III) on 2 adjacent RuvB subunits; this complex drives branch migration. In the full resolvosome a probable DNA-RuvA(4)-RuvB(12)-RuvC(2) complex forms which resolves the HJ.</text>
</comment>
<dbReference type="GO" id="GO:0009379">
    <property type="term" value="C:Holliday junction helicase complex"/>
    <property type="evidence" value="ECO:0007669"/>
    <property type="project" value="InterPro"/>
</dbReference>
<reference evidence="8 9" key="1">
    <citation type="submission" date="2018-01" db="EMBL/GenBank/DDBJ databases">
        <title>The complete genome sequence of Chromatium okenii LaCa, a purple sulfur bacterium with a turbulent life.</title>
        <authorList>
            <person name="Luedin S.M."/>
            <person name="Liechti N."/>
            <person name="Storelli N."/>
            <person name="Danza F."/>
            <person name="Wittwer M."/>
            <person name="Pothier J.F."/>
            <person name="Tonolla M.A."/>
        </authorList>
    </citation>
    <scope>NUCLEOTIDE SEQUENCE [LARGE SCALE GENOMIC DNA]</scope>
    <source>
        <strain evidence="8 9">LaCa</strain>
    </source>
</reference>
<evidence type="ECO:0000256" key="1">
    <source>
        <dbReference type="ARBA" id="ARBA00022490"/>
    </source>
</evidence>
<dbReference type="Gene3D" id="1.10.8.10">
    <property type="entry name" value="DNA helicase RuvA subunit, C-terminal domain"/>
    <property type="match status" value="1"/>
</dbReference>
<comment type="subcellular location">
    <subcellularLocation>
        <location evidence="6">Cytoplasm</location>
    </subcellularLocation>
</comment>
<dbReference type="SUPFAM" id="SSF46929">
    <property type="entry name" value="DNA helicase RuvA subunit, C-terminal domain"/>
    <property type="match status" value="1"/>
</dbReference>
<dbReference type="RefSeq" id="WP_105074273.1">
    <property type="nucleotide sequence ID" value="NZ_PPGH01000037.1"/>
</dbReference>
<dbReference type="OrthoDB" id="5293449at2"/>
<dbReference type="InterPro" id="IPR036267">
    <property type="entry name" value="RuvA_C_sf"/>
</dbReference>
<dbReference type="Gene3D" id="2.40.50.140">
    <property type="entry name" value="Nucleic acid-binding proteins"/>
    <property type="match status" value="1"/>
</dbReference>
<dbReference type="InterPro" id="IPR010994">
    <property type="entry name" value="RuvA_2-like"/>
</dbReference>
<dbReference type="Proteomes" id="UP000239936">
    <property type="component" value="Unassembled WGS sequence"/>
</dbReference>
<feature type="domain" description="Helix-hairpin-helix DNA-binding motif class 1" evidence="7">
    <location>
        <begin position="73"/>
        <end position="92"/>
    </location>
</feature>
<dbReference type="NCBIfam" id="TIGR00084">
    <property type="entry name" value="ruvA"/>
    <property type="match status" value="1"/>
</dbReference>
<dbReference type="GO" id="GO:0006310">
    <property type="term" value="P:DNA recombination"/>
    <property type="evidence" value="ECO:0007669"/>
    <property type="project" value="UniProtKB-UniRule"/>
</dbReference>
<dbReference type="InterPro" id="IPR011114">
    <property type="entry name" value="RuvA_C"/>
</dbReference>
<gene>
    <name evidence="6" type="primary">ruvA</name>
    <name evidence="8" type="ORF">CXB77_13215</name>
</gene>
<keyword evidence="3 6" id="KW-0238">DNA-binding</keyword>
<dbReference type="GO" id="GO:0005737">
    <property type="term" value="C:cytoplasm"/>
    <property type="evidence" value="ECO:0007669"/>
    <property type="project" value="UniProtKB-SubCell"/>
</dbReference>
<dbReference type="GO" id="GO:0006281">
    <property type="term" value="P:DNA repair"/>
    <property type="evidence" value="ECO:0007669"/>
    <property type="project" value="UniProtKB-UniRule"/>
</dbReference>
<keyword evidence="9" id="KW-1185">Reference proteome</keyword>
<evidence type="ECO:0000256" key="5">
    <source>
        <dbReference type="ARBA" id="ARBA00023204"/>
    </source>
</evidence>
<name>A0A2S7XNA9_9GAMM</name>
<dbReference type="InterPro" id="IPR012340">
    <property type="entry name" value="NA-bd_OB-fold"/>
</dbReference>
<organism evidence="8 9">
    <name type="scientific">Chromatium okenii</name>
    <dbReference type="NCBI Taxonomy" id="61644"/>
    <lineage>
        <taxon>Bacteria</taxon>
        <taxon>Pseudomonadati</taxon>
        <taxon>Pseudomonadota</taxon>
        <taxon>Gammaproteobacteria</taxon>
        <taxon>Chromatiales</taxon>
        <taxon>Chromatiaceae</taxon>
        <taxon>Chromatium</taxon>
    </lineage>
</organism>
<feature type="region of interest" description="Domain III" evidence="6">
    <location>
        <begin position="148"/>
        <end position="200"/>
    </location>
</feature>
<comment type="function">
    <text evidence="6">The RuvA-RuvB-RuvC complex processes Holliday junction (HJ) DNA during genetic recombination and DNA repair, while the RuvA-RuvB complex plays an important role in the rescue of blocked DNA replication forks via replication fork reversal (RFR). RuvA specifically binds to HJ cruciform DNA, conferring on it an open structure. The RuvB hexamer acts as an ATP-dependent pump, pulling dsDNA into and through the RuvAB complex. HJ branch migration allows RuvC to scan DNA until it finds its consensus sequence, where it cleaves and resolves the cruciform DNA.</text>
</comment>
<keyword evidence="5 6" id="KW-0234">DNA repair</keyword>
<evidence type="ECO:0000259" key="7">
    <source>
        <dbReference type="SMART" id="SM00278"/>
    </source>
</evidence>
<dbReference type="CDD" id="cd14332">
    <property type="entry name" value="UBA_RuvA_C"/>
    <property type="match status" value="1"/>
</dbReference>
<dbReference type="Pfam" id="PF07499">
    <property type="entry name" value="RuvA_C"/>
    <property type="match status" value="1"/>
</dbReference>